<dbReference type="InterPro" id="IPR045584">
    <property type="entry name" value="Pilin-like"/>
</dbReference>
<name>A0A1F4TNM6_UNCSA</name>
<evidence type="ECO:0000313" key="2">
    <source>
        <dbReference type="EMBL" id="OGC34140.1"/>
    </source>
</evidence>
<dbReference type="AlphaFoldDB" id="A0A1F4TNM6"/>
<comment type="caution">
    <text evidence="2">The sequence shown here is derived from an EMBL/GenBank/DDBJ whole genome shotgun (WGS) entry which is preliminary data.</text>
</comment>
<accession>A0A1F4TNM6</accession>
<reference evidence="2 3" key="1">
    <citation type="journal article" date="2016" name="Nat. Commun.">
        <title>Thousands of microbial genomes shed light on interconnected biogeochemical processes in an aquifer system.</title>
        <authorList>
            <person name="Anantharaman K."/>
            <person name="Brown C.T."/>
            <person name="Hug L.A."/>
            <person name="Sharon I."/>
            <person name="Castelle C.J."/>
            <person name="Probst A.J."/>
            <person name="Thomas B.C."/>
            <person name="Singh A."/>
            <person name="Wilkins M.J."/>
            <person name="Karaoz U."/>
            <person name="Brodie E.L."/>
            <person name="Williams K.H."/>
            <person name="Hubbard S.S."/>
            <person name="Banfield J.F."/>
        </authorList>
    </citation>
    <scope>NUCLEOTIDE SEQUENCE [LARGE SCALE GENOMIC DNA]</scope>
</reference>
<evidence type="ECO:0000256" key="1">
    <source>
        <dbReference type="SAM" id="Phobius"/>
    </source>
</evidence>
<dbReference type="InterPro" id="IPR012902">
    <property type="entry name" value="N_methyl_site"/>
</dbReference>
<feature type="transmembrane region" description="Helical" evidence="1">
    <location>
        <begin position="12"/>
        <end position="33"/>
    </location>
</feature>
<dbReference type="EMBL" id="MEUF01000048">
    <property type="protein sequence ID" value="OGC34140.1"/>
    <property type="molecule type" value="Genomic_DNA"/>
</dbReference>
<keyword evidence="1" id="KW-0472">Membrane</keyword>
<dbReference type="Pfam" id="PF07963">
    <property type="entry name" value="N_methyl"/>
    <property type="match status" value="1"/>
</dbReference>
<keyword evidence="1" id="KW-1133">Transmembrane helix</keyword>
<dbReference type="STRING" id="1802583.A2311_01875"/>
<organism evidence="2 3">
    <name type="scientific">candidate division WOR-1 bacterium RIFOXYB2_FULL_48_7</name>
    <dbReference type="NCBI Taxonomy" id="1802583"/>
    <lineage>
        <taxon>Bacteria</taxon>
        <taxon>Bacillati</taxon>
        <taxon>Saganbacteria</taxon>
    </lineage>
</organism>
<dbReference type="SUPFAM" id="SSF54523">
    <property type="entry name" value="Pili subunits"/>
    <property type="match status" value="1"/>
</dbReference>
<protein>
    <recommendedName>
        <fullName evidence="4">Type II secretion system protein GspG C-terminal domain-containing protein</fullName>
    </recommendedName>
</protein>
<evidence type="ECO:0000313" key="3">
    <source>
        <dbReference type="Proteomes" id="UP000178951"/>
    </source>
</evidence>
<sequence>MTARRGFTLVETIVGMMIIGISFYLLMTVFITITPKTNLDQDTNTKTFLAQEVLEEYLAKGFAALVDVSPTAFPAPFNNYSYRISVKNVQAGDLNTDVGLGTNYKNVTAYVWGGNLSGTYEITTLDTTY</sequence>
<dbReference type="NCBIfam" id="TIGR02532">
    <property type="entry name" value="IV_pilin_GFxxxE"/>
    <property type="match status" value="1"/>
</dbReference>
<dbReference type="Proteomes" id="UP000178951">
    <property type="component" value="Unassembled WGS sequence"/>
</dbReference>
<proteinExistence type="predicted"/>
<gene>
    <name evidence="2" type="ORF">A2311_01875</name>
</gene>
<evidence type="ECO:0008006" key="4">
    <source>
        <dbReference type="Google" id="ProtNLM"/>
    </source>
</evidence>
<keyword evidence="1" id="KW-0812">Transmembrane</keyword>